<dbReference type="InterPro" id="IPR022038">
    <property type="entry name" value="Ig-like_bact"/>
</dbReference>
<proteinExistence type="predicted"/>
<organism evidence="4 5">
    <name type="scientific">Candidatus Borkfalkia ceftriaxoniphila</name>
    <dbReference type="NCBI Taxonomy" id="2508949"/>
    <lineage>
        <taxon>Bacteria</taxon>
        <taxon>Bacillati</taxon>
        <taxon>Bacillota</taxon>
        <taxon>Clostridia</taxon>
        <taxon>Christensenellales</taxon>
        <taxon>Christensenellaceae</taxon>
        <taxon>Candidatus Borkfalkia</taxon>
    </lineage>
</organism>
<sequence>MKKILILMLTLALSAACFAAFPAVAEESEAAPQNLLDFAGTDFGKNFYDADTGEVMLYGDDSRVYASTFMDYITDGKIKLADGTEKNMNELTFVMEATIAPAVLGVWTVPYLVFAKNGIDTYEYHVRANFVGGSTTTYFFQRADEVGNYAETVLGEFPFNGEIKTIESGGSYTVKIEYTGKKVSMQVLVNGEIAAECTDQELLPESYTPVFSFGDRSNGETVISGMKYYIKGAQLAKYATGITMETAPTDVEYGNELAGGSFKLNYMDGTSETLTLADLTVSGFDKNTVGKQTVTVSKAVLNQQIQTSFEVEVLDKETLDLSVEKTEYAYGEEFDLSSIKVVKKFASGKADEAVTAATTEFTISGYDAKTAGEQSVKITYKGTDFTVKVTVAEKTGCGSVLTVSFVGGALLSCVIAAVLTVCMKKRAK</sequence>
<keyword evidence="2" id="KW-0732">Signal</keyword>
<feature type="transmembrane region" description="Helical" evidence="1">
    <location>
        <begin position="400"/>
        <end position="422"/>
    </location>
</feature>
<protein>
    <recommendedName>
        <fullName evidence="3">Ig-like domain-containing protein</fullName>
    </recommendedName>
</protein>
<evidence type="ECO:0000259" key="3">
    <source>
        <dbReference type="Pfam" id="PF07523"/>
    </source>
</evidence>
<feature type="signal peptide" evidence="2">
    <location>
        <begin position="1"/>
        <end position="19"/>
    </location>
</feature>
<reference evidence="4 5" key="1">
    <citation type="journal article" date="2019" name="Gut">
        <title>Antibiotics-induced monodominance of a novel gut bacterial order.</title>
        <authorList>
            <person name="Hildebrand F."/>
            <person name="Moitinho-Silva L."/>
            <person name="Blasche S."/>
            <person name="Jahn M.T."/>
            <person name="Gossmann T.I."/>
            <person name="Heuerta-Cepas J."/>
            <person name="Hercog R."/>
            <person name="Luetge M."/>
            <person name="Bahram M."/>
            <person name="Pryszlak A."/>
            <person name="Alves R.J."/>
            <person name="Waszak S.M."/>
            <person name="Zhu A."/>
            <person name="Ye L."/>
            <person name="Costea P.I."/>
            <person name="Aalvink S."/>
            <person name="Belzer C."/>
            <person name="Forslund S.K."/>
            <person name="Sunagawa S."/>
            <person name="Hentschel U."/>
            <person name="Merten C."/>
            <person name="Patil K.R."/>
            <person name="Benes V."/>
            <person name="Bork P."/>
        </authorList>
    </citation>
    <scope>NUCLEOTIDE SEQUENCE [LARGE SCALE GENOMIC DNA]</scope>
    <source>
        <strain evidence="4 5">HDS1380</strain>
    </source>
</reference>
<comment type="caution">
    <text evidence="4">The sequence shown here is derived from an EMBL/GenBank/DDBJ whole genome shotgun (WGS) entry which is preliminary data.</text>
</comment>
<keyword evidence="1" id="KW-0472">Membrane</keyword>
<dbReference type="OrthoDB" id="273314at2"/>
<keyword evidence="1" id="KW-0812">Transmembrane</keyword>
<feature type="domain" description="Ig-like" evidence="3">
    <location>
        <begin position="258"/>
        <end position="313"/>
    </location>
</feature>
<name>A0A4V1QUQ7_9FIRM</name>
<evidence type="ECO:0000256" key="2">
    <source>
        <dbReference type="SAM" id="SignalP"/>
    </source>
</evidence>
<gene>
    <name evidence="4" type="ORF">ESZ91_09445</name>
</gene>
<dbReference type="Proteomes" id="UP000291269">
    <property type="component" value="Unassembled WGS sequence"/>
</dbReference>
<feature type="chain" id="PRO_5039641431" description="Ig-like domain-containing protein" evidence="2">
    <location>
        <begin position="20"/>
        <end position="428"/>
    </location>
</feature>
<keyword evidence="1" id="KW-1133">Transmembrane helix</keyword>
<keyword evidence="5" id="KW-1185">Reference proteome</keyword>
<dbReference type="Gene3D" id="2.60.40.3630">
    <property type="match status" value="2"/>
</dbReference>
<evidence type="ECO:0000313" key="5">
    <source>
        <dbReference type="Proteomes" id="UP000291269"/>
    </source>
</evidence>
<dbReference type="PROSITE" id="PS51257">
    <property type="entry name" value="PROKAR_LIPOPROTEIN"/>
    <property type="match status" value="1"/>
</dbReference>
<evidence type="ECO:0000256" key="1">
    <source>
        <dbReference type="SAM" id="Phobius"/>
    </source>
</evidence>
<dbReference type="EMBL" id="SDOZ01000003">
    <property type="protein sequence ID" value="RXZ58270.1"/>
    <property type="molecule type" value="Genomic_DNA"/>
</dbReference>
<evidence type="ECO:0000313" key="4">
    <source>
        <dbReference type="EMBL" id="RXZ58270.1"/>
    </source>
</evidence>
<dbReference type="RefSeq" id="WP_129226606.1">
    <property type="nucleotide sequence ID" value="NZ_SDOZ01000003.1"/>
</dbReference>
<feature type="domain" description="Ig-like" evidence="3">
    <location>
        <begin position="322"/>
        <end position="391"/>
    </location>
</feature>
<dbReference type="AlphaFoldDB" id="A0A4V1QUQ7"/>
<dbReference type="Pfam" id="PF07523">
    <property type="entry name" value="Big_3"/>
    <property type="match status" value="2"/>
</dbReference>
<accession>A0A4V1QUQ7</accession>